<accession>A0A2I1HS32</accession>
<proteinExistence type="predicted"/>
<gene>
    <name evidence="1" type="ORF">RhiirA4_486971</name>
</gene>
<reference evidence="1 2" key="1">
    <citation type="submission" date="2015-10" db="EMBL/GenBank/DDBJ databases">
        <title>Genome analyses suggest a sexual origin of heterokaryosis in a supposedly ancient asexual fungus.</title>
        <authorList>
            <person name="Ropars J."/>
            <person name="Sedzielewska K."/>
            <person name="Noel J."/>
            <person name="Charron P."/>
            <person name="Farinelli L."/>
            <person name="Marton T."/>
            <person name="Kruger M."/>
            <person name="Pelin A."/>
            <person name="Brachmann A."/>
            <person name="Corradi N."/>
        </authorList>
    </citation>
    <scope>NUCLEOTIDE SEQUENCE [LARGE SCALE GENOMIC DNA]</scope>
    <source>
        <strain evidence="1 2">A4</strain>
    </source>
</reference>
<evidence type="ECO:0000313" key="2">
    <source>
        <dbReference type="Proteomes" id="UP000234323"/>
    </source>
</evidence>
<dbReference type="Proteomes" id="UP000234323">
    <property type="component" value="Unassembled WGS sequence"/>
</dbReference>
<protein>
    <submittedName>
        <fullName evidence="1">Uncharacterized protein</fullName>
    </submittedName>
</protein>
<name>A0A2I1HS32_9GLOM</name>
<sequence length="234" mass="26824">MESIKNFGIQRFWMEILKFGGPRRQSAASDFIFKVLNAEFLIVIHPQSVSIIKYSPFMNEKICYNELSRLFGLSVLWFQTLEITGSFVLDFEDESFSVSGLWKQWFFSFWTLKSTGFSVLNFRDNRMTGSSISGLIQETEKQVHNFLDKYFFVDLSTASSSATEIDFLSSFSTDASAGVDALIGAEAKARADTRVEEDFLDENFEDLQVPEYFLNANLNSYLLELNQLEQCSNH</sequence>
<dbReference type="EMBL" id="LLXI01005693">
    <property type="protein sequence ID" value="PKY61672.1"/>
    <property type="molecule type" value="Genomic_DNA"/>
</dbReference>
<keyword evidence="2" id="KW-1185">Reference proteome</keyword>
<comment type="caution">
    <text evidence="1">The sequence shown here is derived from an EMBL/GenBank/DDBJ whole genome shotgun (WGS) entry which is preliminary data.</text>
</comment>
<dbReference type="AlphaFoldDB" id="A0A2I1HS32"/>
<organism evidence="1 2">
    <name type="scientific">Rhizophagus irregularis</name>
    <dbReference type="NCBI Taxonomy" id="588596"/>
    <lineage>
        <taxon>Eukaryota</taxon>
        <taxon>Fungi</taxon>
        <taxon>Fungi incertae sedis</taxon>
        <taxon>Mucoromycota</taxon>
        <taxon>Glomeromycotina</taxon>
        <taxon>Glomeromycetes</taxon>
        <taxon>Glomerales</taxon>
        <taxon>Glomeraceae</taxon>
        <taxon>Rhizophagus</taxon>
    </lineage>
</organism>
<evidence type="ECO:0000313" key="1">
    <source>
        <dbReference type="EMBL" id="PKY61672.1"/>
    </source>
</evidence>